<keyword evidence="2" id="KW-1185">Reference proteome</keyword>
<dbReference type="Pfam" id="PF05147">
    <property type="entry name" value="LANC_like"/>
    <property type="match status" value="1"/>
</dbReference>
<accession>A0ABZ2P8P1</accession>
<dbReference type="InterPro" id="IPR007822">
    <property type="entry name" value="LANC-like"/>
</dbReference>
<reference evidence="1" key="1">
    <citation type="journal article" date="2021" name="Int. J. Syst. Evol. Microbiol.">
        <title>Bradyrhizobium septentrionale sp. nov. (sv. septentrionale) and Bradyrhizobium quebecense sp. nov. (sv. septentrionale) associated with legumes native to Canada possess rearranged symbiosis genes and numerous insertion sequences.</title>
        <authorList>
            <person name="Bromfield E.S.P."/>
            <person name="Cloutier S."/>
        </authorList>
    </citation>
    <scope>NUCLEOTIDE SEQUENCE</scope>
    <source>
        <strain evidence="1">5S5</strain>
    </source>
</reference>
<dbReference type="CDD" id="cd04794">
    <property type="entry name" value="euk_LANCL"/>
    <property type="match status" value="1"/>
</dbReference>
<dbReference type="SUPFAM" id="SSF158745">
    <property type="entry name" value="LanC-like"/>
    <property type="match status" value="1"/>
</dbReference>
<organism evidence="1 2">
    <name type="scientific">Bradyrhizobium septentrionale</name>
    <dbReference type="NCBI Taxonomy" id="1404411"/>
    <lineage>
        <taxon>Bacteria</taxon>
        <taxon>Pseudomonadati</taxon>
        <taxon>Pseudomonadota</taxon>
        <taxon>Alphaproteobacteria</taxon>
        <taxon>Hyphomicrobiales</taxon>
        <taxon>Nitrobacteraceae</taxon>
        <taxon>Bradyrhizobium</taxon>
    </lineage>
</organism>
<reference evidence="1" key="2">
    <citation type="submission" date="2024-03" db="EMBL/GenBank/DDBJ databases">
        <authorList>
            <person name="Bromfield E.S.P."/>
            <person name="Cloutier S."/>
        </authorList>
    </citation>
    <scope>NUCLEOTIDE SEQUENCE</scope>
    <source>
        <strain evidence="1">5S5</strain>
    </source>
</reference>
<dbReference type="PRINTS" id="PR01950">
    <property type="entry name" value="LANCSUPER"/>
</dbReference>
<gene>
    <name evidence="1" type="ORF">WDK88_19535</name>
</gene>
<dbReference type="EMBL" id="CP147711">
    <property type="protein sequence ID" value="WXC83610.1"/>
    <property type="molecule type" value="Genomic_DNA"/>
</dbReference>
<dbReference type="Proteomes" id="UP001432046">
    <property type="component" value="Chromosome"/>
</dbReference>
<name>A0ABZ2P8P1_9BRAD</name>
<dbReference type="PANTHER" id="PTHR12736:SF7">
    <property type="entry name" value="LANC-LIKE PROTEIN 3"/>
    <property type="match status" value="1"/>
</dbReference>
<protein>
    <submittedName>
        <fullName evidence="1">LanC-like protein</fullName>
    </submittedName>
</protein>
<dbReference type="RefSeq" id="WP_176540367.1">
    <property type="nucleotide sequence ID" value="NZ_CP147708.1"/>
</dbReference>
<proteinExistence type="predicted"/>
<sequence>MIYEAARHEALNGSSWNEATSREYIQRIAADANATFSRRDLWPTHPLEEARPGTRFHNLYVGAGGVAWALNHLRRIGAIVDHPDFQEVIPELRDANRAQIEGGRWRSHGADGLLIGDAGLLLVAGRLAGLNTVADQLGAAVDNSKDNPVREFMFGSPGTATLSRALFEETGDDIWASRFRRDIRLLWDRLETCEGADCLIWEQNLQGHKATHLGAVHGFAGNAFPALRGRHLLPENEQKQWLDCISRTLRATAVREGELINWPQSVGKHRPGRTAMLMQHCHGAPGIVNTMATFPGPAIDDLLTAAGETIWQVGPLKKGSCICHGTAGNGFAFLKLFKRTGSEMWLDRARQFAAHAIGQCEAAKQQYGQYRYTLWTGDLGLAIFLSKCIEGDDLFPTEDFF</sequence>
<dbReference type="SMART" id="SM01260">
    <property type="entry name" value="LANC_like"/>
    <property type="match status" value="1"/>
</dbReference>
<evidence type="ECO:0000313" key="1">
    <source>
        <dbReference type="EMBL" id="WXC83610.1"/>
    </source>
</evidence>
<evidence type="ECO:0000313" key="2">
    <source>
        <dbReference type="Proteomes" id="UP001432046"/>
    </source>
</evidence>
<dbReference type="Gene3D" id="1.50.10.10">
    <property type="match status" value="1"/>
</dbReference>
<dbReference type="InterPro" id="IPR012341">
    <property type="entry name" value="6hp_glycosidase-like_sf"/>
</dbReference>
<dbReference type="PANTHER" id="PTHR12736">
    <property type="entry name" value="LANC-LIKE PROTEIN"/>
    <property type="match status" value="1"/>
</dbReference>